<feature type="region of interest" description="Disordered" evidence="1">
    <location>
        <begin position="53"/>
        <end position="142"/>
    </location>
</feature>
<keyword evidence="3" id="KW-1185">Reference proteome</keyword>
<feature type="compositionally biased region" description="Basic and acidic residues" evidence="1">
    <location>
        <begin position="61"/>
        <end position="83"/>
    </location>
</feature>
<gene>
    <name evidence="2" type="ORF">LSAT_V11C600320920</name>
</gene>
<organism evidence="2 3">
    <name type="scientific">Lactuca sativa</name>
    <name type="common">Garden lettuce</name>
    <dbReference type="NCBI Taxonomy" id="4236"/>
    <lineage>
        <taxon>Eukaryota</taxon>
        <taxon>Viridiplantae</taxon>
        <taxon>Streptophyta</taxon>
        <taxon>Embryophyta</taxon>
        <taxon>Tracheophyta</taxon>
        <taxon>Spermatophyta</taxon>
        <taxon>Magnoliopsida</taxon>
        <taxon>eudicotyledons</taxon>
        <taxon>Gunneridae</taxon>
        <taxon>Pentapetalae</taxon>
        <taxon>asterids</taxon>
        <taxon>campanulids</taxon>
        <taxon>Asterales</taxon>
        <taxon>Asteraceae</taxon>
        <taxon>Cichorioideae</taxon>
        <taxon>Cichorieae</taxon>
        <taxon>Lactucinae</taxon>
        <taxon>Lactuca</taxon>
    </lineage>
</organism>
<dbReference type="Proteomes" id="UP000235145">
    <property type="component" value="Unassembled WGS sequence"/>
</dbReference>
<dbReference type="AlphaFoldDB" id="A0A9R1XAF6"/>
<evidence type="ECO:0000313" key="3">
    <source>
        <dbReference type="Proteomes" id="UP000235145"/>
    </source>
</evidence>
<sequence length="142" mass="16393">MDELDKRTSQLKMQNLKLRNPTSEINDLNTIYMHLADKLRPVLAILSRIEGVSVTSVQPKQEGEKVAKTQPPREPKPTVELKVNETSVSNRDKKKKKIGEDDTYNEEDGYEKNPENPFQKTKSSVKELEEKFKQHTAELEQK</sequence>
<name>A0A9R1XAF6_LACSA</name>
<evidence type="ECO:0000313" key="2">
    <source>
        <dbReference type="EMBL" id="KAJ0201392.1"/>
    </source>
</evidence>
<dbReference type="EMBL" id="NBSK02000006">
    <property type="protein sequence ID" value="KAJ0201392.1"/>
    <property type="molecule type" value="Genomic_DNA"/>
</dbReference>
<feature type="compositionally biased region" description="Basic and acidic residues" evidence="1">
    <location>
        <begin position="124"/>
        <end position="142"/>
    </location>
</feature>
<accession>A0A9R1XAF6</accession>
<evidence type="ECO:0000256" key="1">
    <source>
        <dbReference type="SAM" id="MobiDB-lite"/>
    </source>
</evidence>
<proteinExistence type="predicted"/>
<reference evidence="2 3" key="1">
    <citation type="journal article" date="2017" name="Nat. Commun.">
        <title>Genome assembly with in vitro proximity ligation data and whole-genome triplication in lettuce.</title>
        <authorList>
            <person name="Reyes-Chin-Wo S."/>
            <person name="Wang Z."/>
            <person name="Yang X."/>
            <person name="Kozik A."/>
            <person name="Arikit S."/>
            <person name="Song C."/>
            <person name="Xia L."/>
            <person name="Froenicke L."/>
            <person name="Lavelle D.O."/>
            <person name="Truco M.J."/>
            <person name="Xia R."/>
            <person name="Zhu S."/>
            <person name="Xu C."/>
            <person name="Xu H."/>
            <person name="Xu X."/>
            <person name="Cox K."/>
            <person name="Korf I."/>
            <person name="Meyers B.C."/>
            <person name="Michelmore R.W."/>
        </authorList>
    </citation>
    <scope>NUCLEOTIDE SEQUENCE [LARGE SCALE GENOMIC DNA]</scope>
    <source>
        <strain evidence="3">cv. Salinas</strain>
        <tissue evidence="2">Seedlings</tissue>
    </source>
</reference>
<protein>
    <submittedName>
        <fullName evidence="2">Uncharacterized protein</fullName>
    </submittedName>
</protein>
<comment type="caution">
    <text evidence="2">The sequence shown here is derived from an EMBL/GenBank/DDBJ whole genome shotgun (WGS) entry which is preliminary data.</text>
</comment>